<dbReference type="InterPro" id="IPR007498">
    <property type="entry name" value="PqiA-like"/>
</dbReference>
<name>A0A3N7HUK9_9BURK</name>
<dbReference type="OrthoDB" id="9807787at2"/>
<feature type="transmembrane region" description="Helical" evidence="1">
    <location>
        <begin position="167"/>
        <end position="185"/>
    </location>
</feature>
<reference evidence="2 3" key="1">
    <citation type="submission" date="2018-08" db="EMBL/GenBank/DDBJ databases">
        <authorList>
            <person name="Khan S.A."/>
            <person name="Jeon C.O."/>
            <person name="Chun B.H."/>
            <person name="Jeong S.E."/>
        </authorList>
    </citation>
    <scope>NUCLEOTIDE SEQUENCE [LARGE SCALE GENOMIC DNA]</scope>
    <source>
        <strain evidence="2 3">S-16</strain>
    </source>
</reference>
<comment type="caution">
    <text evidence="2">The sequence shown here is derived from an EMBL/GenBank/DDBJ whole genome shotgun (WGS) entry which is preliminary data.</text>
</comment>
<dbReference type="EMBL" id="QUSW01000002">
    <property type="protein sequence ID" value="RQP24996.1"/>
    <property type="molecule type" value="Genomic_DNA"/>
</dbReference>
<dbReference type="Proteomes" id="UP000267464">
    <property type="component" value="Unassembled WGS sequence"/>
</dbReference>
<keyword evidence="1" id="KW-0472">Membrane</keyword>
<gene>
    <name evidence="2" type="ORF">DZC73_09060</name>
</gene>
<protein>
    <submittedName>
        <fullName evidence="2">Paraquat-inducible protein A</fullName>
    </submittedName>
</protein>
<feature type="transmembrane region" description="Helical" evidence="1">
    <location>
        <begin position="46"/>
        <end position="67"/>
    </location>
</feature>
<keyword evidence="3" id="KW-1185">Reference proteome</keyword>
<evidence type="ECO:0000313" key="3">
    <source>
        <dbReference type="Proteomes" id="UP000267464"/>
    </source>
</evidence>
<dbReference type="Pfam" id="PF04403">
    <property type="entry name" value="PqiA"/>
    <property type="match status" value="1"/>
</dbReference>
<evidence type="ECO:0000313" key="2">
    <source>
        <dbReference type="EMBL" id="RQP24996.1"/>
    </source>
</evidence>
<keyword evidence="1" id="KW-1133">Transmembrane helix</keyword>
<reference evidence="2 3" key="2">
    <citation type="submission" date="2018-12" db="EMBL/GenBank/DDBJ databases">
        <title>Rhizobacter gummiphilus sp. nov., a rubber-degrading bacterium isolated from the soil of a botanical garden in Japan.</title>
        <authorList>
            <person name="Shunsuke S.S."/>
        </authorList>
    </citation>
    <scope>NUCLEOTIDE SEQUENCE [LARGE SCALE GENOMIC DNA]</scope>
    <source>
        <strain evidence="2 3">S-16</strain>
    </source>
</reference>
<dbReference type="RefSeq" id="WP_124539903.1">
    <property type="nucleotide sequence ID" value="NZ_QUSW01000002.1"/>
</dbReference>
<accession>A0A3N7HUK9</accession>
<keyword evidence="1" id="KW-0812">Transmembrane</keyword>
<dbReference type="AlphaFoldDB" id="A0A3N7HUK9"/>
<evidence type="ECO:0000256" key="1">
    <source>
        <dbReference type="SAM" id="Phobius"/>
    </source>
</evidence>
<organism evidence="2 3">
    <name type="scientific">Piscinibacter terrae</name>
    <dbReference type="NCBI Taxonomy" id="2496871"/>
    <lineage>
        <taxon>Bacteria</taxon>
        <taxon>Pseudomonadati</taxon>
        <taxon>Pseudomonadota</taxon>
        <taxon>Betaproteobacteria</taxon>
        <taxon>Burkholderiales</taxon>
        <taxon>Sphaerotilaceae</taxon>
        <taxon>Piscinibacter</taxon>
    </lineage>
</organism>
<proteinExistence type="predicted"/>
<feature type="transmembrane region" description="Helical" evidence="1">
    <location>
        <begin position="94"/>
        <end position="119"/>
    </location>
</feature>
<sequence length="199" mass="21379">MQDQPLIVCDQCDAVHRWRPLASGEVLHCHRCDAVLARGHRLGVEAMLALTLAAGMVLLIANCSTIVDIDLRGSRTAATLPYAIHLMWNAGEPLVAVLSALTAIVAPALLIGLRLMVLLPLTLGRRARWFGWCMRALHEATRWSMVEVMMVAAAVSIVRIASLAHALPGPGMFAFGGLALLLAALESGGLKHLWMEPAP</sequence>